<dbReference type="OrthoDB" id="10050244at2759"/>
<dbReference type="EC" id="4.2.1.20" evidence="3"/>
<evidence type="ECO:0000256" key="7">
    <source>
        <dbReference type="ARBA" id="ARBA00023239"/>
    </source>
</evidence>
<accession>A0A0L0FU68</accession>
<comment type="pathway">
    <text evidence="1">Amino-acid biosynthesis; L-tryptophan biosynthesis; L-tryptophan from chorismate: step 5/5.</text>
</comment>
<sequence>MSEALLSAFAKAKREERPAFIPYIPAGYPAPDQTVPILLALEKAGADIIEVGVPFTDPIADGPTIQAANQ</sequence>
<evidence type="ECO:0000256" key="4">
    <source>
        <dbReference type="ARBA" id="ARBA00022605"/>
    </source>
</evidence>
<dbReference type="eggNOG" id="KOG4175">
    <property type="taxonomic scope" value="Eukaryota"/>
</dbReference>
<proteinExistence type="predicted"/>
<dbReference type="InterPro" id="IPR002028">
    <property type="entry name" value="Trp_synthase_suA"/>
</dbReference>
<evidence type="ECO:0000256" key="3">
    <source>
        <dbReference type="ARBA" id="ARBA00012043"/>
    </source>
</evidence>
<dbReference type="InterPro" id="IPR018204">
    <property type="entry name" value="Trp_synthase_alpha_AS"/>
</dbReference>
<dbReference type="InterPro" id="IPR013785">
    <property type="entry name" value="Aldolase_TIM"/>
</dbReference>
<dbReference type="PANTHER" id="PTHR43406">
    <property type="entry name" value="TRYPTOPHAN SYNTHASE, ALPHA CHAIN"/>
    <property type="match status" value="1"/>
</dbReference>
<dbReference type="Pfam" id="PF00290">
    <property type="entry name" value="Trp_syntA"/>
    <property type="match status" value="1"/>
</dbReference>
<dbReference type="UniPathway" id="UPA00035">
    <property type="reaction ID" value="UER00044"/>
</dbReference>
<dbReference type="AlphaFoldDB" id="A0A0L0FU68"/>
<dbReference type="STRING" id="667725.A0A0L0FU68"/>
<organism evidence="9 10">
    <name type="scientific">Sphaeroforma arctica JP610</name>
    <dbReference type="NCBI Taxonomy" id="667725"/>
    <lineage>
        <taxon>Eukaryota</taxon>
        <taxon>Ichthyosporea</taxon>
        <taxon>Ichthyophonida</taxon>
        <taxon>Sphaeroforma</taxon>
    </lineage>
</organism>
<dbReference type="SUPFAM" id="SSF51366">
    <property type="entry name" value="Ribulose-phoshate binding barrel"/>
    <property type="match status" value="1"/>
</dbReference>
<dbReference type="GO" id="GO:0004834">
    <property type="term" value="F:tryptophan synthase activity"/>
    <property type="evidence" value="ECO:0007669"/>
    <property type="project" value="UniProtKB-EC"/>
</dbReference>
<reference evidence="9 10" key="1">
    <citation type="submission" date="2011-02" db="EMBL/GenBank/DDBJ databases">
        <title>The Genome Sequence of Sphaeroforma arctica JP610.</title>
        <authorList>
            <consortium name="The Broad Institute Genome Sequencing Platform"/>
            <person name="Russ C."/>
            <person name="Cuomo C."/>
            <person name="Young S.K."/>
            <person name="Zeng Q."/>
            <person name="Gargeya S."/>
            <person name="Alvarado L."/>
            <person name="Berlin A."/>
            <person name="Chapman S.B."/>
            <person name="Chen Z."/>
            <person name="Freedman E."/>
            <person name="Gellesch M."/>
            <person name="Goldberg J."/>
            <person name="Griggs A."/>
            <person name="Gujja S."/>
            <person name="Heilman E."/>
            <person name="Heiman D."/>
            <person name="Howarth C."/>
            <person name="Mehta T."/>
            <person name="Neiman D."/>
            <person name="Pearson M."/>
            <person name="Roberts A."/>
            <person name="Saif S."/>
            <person name="Shea T."/>
            <person name="Shenoy N."/>
            <person name="Sisk P."/>
            <person name="Stolte C."/>
            <person name="Sykes S."/>
            <person name="White J."/>
            <person name="Yandava C."/>
            <person name="Burger G."/>
            <person name="Gray M.W."/>
            <person name="Holland P.W.H."/>
            <person name="King N."/>
            <person name="Lang F.B.F."/>
            <person name="Roger A.J."/>
            <person name="Ruiz-Trillo I."/>
            <person name="Haas B."/>
            <person name="Nusbaum C."/>
            <person name="Birren B."/>
        </authorList>
    </citation>
    <scope>NUCLEOTIDE SEQUENCE [LARGE SCALE GENOMIC DNA]</scope>
    <source>
        <strain evidence="9 10">JP610</strain>
    </source>
</reference>
<dbReference type="RefSeq" id="XP_014154111.1">
    <property type="nucleotide sequence ID" value="XM_014298636.1"/>
</dbReference>
<evidence type="ECO:0000313" key="10">
    <source>
        <dbReference type="Proteomes" id="UP000054560"/>
    </source>
</evidence>
<gene>
    <name evidence="9" type="ORF">SARC_07419</name>
</gene>
<evidence type="ECO:0000256" key="5">
    <source>
        <dbReference type="ARBA" id="ARBA00022822"/>
    </source>
</evidence>
<dbReference type="PANTHER" id="PTHR43406:SF1">
    <property type="entry name" value="TRYPTOPHAN SYNTHASE ALPHA CHAIN, CHLOROPLASTIC"/>
    <property type="match status" value="1"/>
</dbReference>
<evidence type="ECO:0000256" key="1">
    <source>
        <dbReference type="ARBA" id="ARBA00004733"/>
    </source>
</evidence>
<feature type="non-terminal residue" evidence="9">
    <location>
        <position position="70"/>
    </location>
</feature>
<dbReference type="InterPro" id="IPR011060">
    <property type="entry name" value="RibuloseP-bd_barrel"/>
</dbReference>
<keyword evidence="4" id="KW-0028">Amino-acid biosynthesis</keyword>
<evidence type="ECO:0000256" key="6">
    <source>
        <dbReference type="ARBA" id="ARBA00023141"/>
    </source>
</evidence>
<evidence type="ECO:0000313" key="9">
    <source>
        <dbReference type="EMBL" id="KNC80209.1"/>
    </source>
</evidence>
<keyword evidence="5" id="KW-0822">Tryptophan biosynthesis</keyword>
<keyword evidence="7" id="KW-0456">Lyase</keyword>
<comment type="subunit">
    <text evidence="2">Tetramer of two alpha and two beta chains.</text>
</comment>
<dbReference type="Gene3D" id="3.20.20.70">
    <property type="entry name" value="Aldolase class I"/>
    <property type="match status" value="1"/>
</dbReference>
<protein>
    <recommendedName>
        <fullName evidence="3">tryptophan synthase</fullName>
        <ecNumber evidence="3">4.2.1.20</ecNumber>
    </recommendedName>
</protein>
<dbReference type="EMBL" id="KQ242184">
    <property type="protein sequence ID" value="KNC80209.1"/>
    <property type="molecule type" value="Genomic_DNA"/>
</dbReference>
<evidence type="ECO:0000256" key="8">
    <source>
        <dbReference type="ARBA" id="ARBA00049047"/>
    </source>
</evidence>
<comment type="catalytic activity">
    <reaction evidence="8">
        <text>(1S,2R)-1-C-(indol-3-yl)glycerol 3-phosphate + L-serine = D-glyceraldehyde 3-phosphate + L-tryptophan + H2O</text>
        <dbReference type="Rhea" id="RHEA:10532"/>
        <dbReference type="ChEBI" id="CHEBI:15377"/>
        <dbReference type="ChEBI" id="CHEBI:33384"/>
        <dbReference type="ChEBI" id="CHEBI:57912"/>
        <dbReference type="ChEBI" id="CHEBI:58866"/>
        <dbReference type="ChEBI" id="CHEBI:59776"/>
        <dbReference type="EC" id="4.2.1.20"/>
    </reaction>
</comment>
<name>A0A0L0FU68_9EUKA</name>
<evidence type="ECO:0000256" key="2">
    <source>
        <dbReference type="ARBA" id="ARBA00011270"/>
    </source>
</evidence>
<dbReference type="PROSITE" id="PS00167">
    <property type="entry name" value="TRP_SYNTHASE_ALPHA"/>
    <property type="match status" value="1"/>
</dbReference>
<dbReference type="GeneID" id="25907923"/>
<keyword evidence="6" id="KW-0057">Aromatic amino acid biosynthesis</keyword>
<keyword evidence="10" id="KW-1185">Reference proteome</keyword>
<dbReference type="GO" id="GO:0005829">
    <property type="term" value="C:cytosol"/>
    <property type="evidence" value="ECO:0007669"/>
    <property type="project" value="TreeGrafter"/>
</dbReference>
<dbReference type="Proteomes" id="UP000054560">
    <property type="component" value="Unassembled WGS sequence"/>
</dbReference>